<dbReference type="InterPro" id="IPR036259">
    <property type="entry name" value="MFS_trans_sf"/>
</dbReference>
<evidence type="ECO:0000256" key="6">
    <source>
        <dbReference type="ARBA" id="ARBA00023136"/>
    </source>
</evidence>
<evidence type="ECO:0000256" key="3">
    <source>
        <dbReference type="ARBA" id="ARBA00022448"/>
    </source>
</evidence>
<keyword evidence="6 8" id="KW-0472">Membrane</keyword>
<comment type="subcellular location">
    <subcellularLocation>
        <location evidence="1">Membrane</location>
        <topology evidence="1">Multi-pass membrane protein</topology>
    </subcellularLocation>
</comment>
<dbReference type="PRINTS" id="PR00171">
    <property type="entry name" value="SUGRTRNSPORT"/>
</dbReference>
<dbReference type="Pfam" id="PF00083">
    <property type="entry name" value="Sugar_tr"/>
    <property type="match status" value="1"/>
</dbReference>
<evidence type="ECO:0000313" key="10">
    <source>
        <dbReference type="EMBL" id="CAG8113841.1"/>
    </source>
</evidence>
<evidence type="ECO:0000256" key="7">
    <source>
        <dbReference type="RuleBase" id="RU003346"/>
    </source>
</evidence>
<feature type="transmembrane region" description="Helical" evidence="8">
    <location>
        <begin position="488"/>
        <end position="508"/>
    </location>
</feature>
<feature type="transmembrane region" description="Helical" evidence="8">
    <location>
        <begin position="423"/>
        <end position="446"/>
    </location>
</feature>
<organism evidence="10 11">
    <name type="scientific">Penicillium olsonii</name>
    <dbReference type="NCBI Taxonomy" id="99116"/>
    <lineage>
        <taxon>Eukaryota</taxon>
        <taxon>Fungi</taxon>
        <taxon>Dikarya</taxon>
        <taxon>Ascomycota</taxon>
        <taxon>Pezizomycotina</taxon>
        <taxon>Eurotiomycetes</taxon>
        <taxon>Eurotiomycetidae</taxon>
        <taxon>Eurotiales</taxon>
        <taxon>Aspergillaceae</taxon>
        <taxon>Penicillium</taxon>
    </lineage>
</organism>
<dbReference type="FunFam" id="1.20.1250.20:FF:000117">
    <property type="entry name" value="MFS hexose transporter"/>
    <property type="match status" value="1"/>
</dbReference>
<gene>
    <name evidence="10" type="ORF">POLS_LOCUS5034</name>
</gene>
<evidence type="ECO:0000256" key="8">
    <source>
        <dbReference type="SAM" id="Phobius"/>
    </source>
</evidence>
<accession>A0A9W4HSZ4</accession>
<dbReference type="AlphaFoldDB" id="A0A9W4HSZ4"/>
<feature type="transmembrane region" description="Helical" evidence="8">
    <location>
        <begin position="173"/>
        <end position="190"/>
    </location>
</feature>
<keyword evidence="4 8" id="KW-0812">Transmembrane</keyword>
<feature type="transmembrane region" description="Helical" evidence="8">
    <location>
        <begin position="390"/>
        <end position="411"/>
    </location>
</feature>
<feature type="transmembrane region" description="Helical" evidence="8">
    <location>
        <begin position="70"/>
        <end position="93"/>
    </location>
</feature>
<dbReference type="GO" id="GO:0005351">
    <property type="term" value="F:carbohydrate:proton symporter activity"/>
    <property type="evidence" value="ECO:0007669"/>
    <property type="project" value="TreeGrafter"/>
</dbReference>
<dbReference type="InterPro" id="IPR003663">
    <property type="entry name" value="Sugar/inositol_transpt"/>
</dbReference>
<feature type="transmembrane region" description="Helical" evidence="8">
    <location>
        <begin position="210"/>
        <end position="227"/>
    </location>
</feature>
<feature type="transmembrane region" description="Helical" evidence="8">
    <location>
        <begin position="113"/>
        <end position="132"/>
    </location>
</feature>
<dbReference type="SUPFAM" id="SSF103473">
    <property type="entry name" value="MFS general substrate transporter"/>
    <property type="match status" value="1"/>
</dbReference>
<protein>
    <recommendedName>
        <fullName evidence="9">Major facilitator superfamily (MFS) profile domain-containing protein</fullName>
    </recommendedName>
</protein>
<dbReference type="Gene3D" id="1.20.1250.20">
    <property type="entry name" value="MFS general substrate transporter like domains"/>
    <property type="match status" value="1"/>
</dbReference>
<feature type="transmembrane region" description="Helical" evidence="8">
    <location>
        <begin position="458"/>
        <end position="476"/>
    </location>
</feature>
<evidence type="ECO:0000256" key="5">
    <source>
        <dbReference type="ARBA" id="ARBA00022989"/>
    </source>
</evidence>
<feature type="transmembrane region" description="Helical" evidence="8">
    <location>
        <begin position="144"/>
        <end position="167"/>
    </location>
</feature>
<feature type="domain" description="Major facilitator superfamily (MFS) profile" evidence="9">
    <location>
        <begin position="75"/>
        <end position="511"/>
    </location>
</feature>
<dbReference type="NCBIfam" id="TIGR00879">
    <property type="entry name" value="SP"/>
    <property type="match status" value="1"/>
</dbReference>
<name>A0A9W4HSZ4_PENOL</name>
<comment type="caution">
    <text evidence="10">The sequence shown here is derived from an EMBL/GenBank/DDBJ whole genome shotgun (WGS) entry which is preliminary data.</text>
</comment>
<evidence type="ECO:0000256" key="2">
    <source>
        <dbReference type="ARBA" id="ARBA00010992"/>
    </source>
</evidence>
<dbReference type="PROSITE" id="PS50850">
    <property type="entry name" value="MFS"/>
    <property type="match status" value="1"/>
</dbReference>
<evidence type="ECO:0000256" key="1">
    <source>
        <dbReference type="ARBA" id="ARBA00004141"/>
    </source>
</evidence>
<evidence type="ECO:0000313" key="11">
    <source>
        <dbReference type="Proteomes" id="UP001153618"/>
    </source>
</evidence>
<sequence length="545" mass="60391">MRNSVSFLKSQRSVKIISMSRQSVDKELPSSSFVEKAVSGVDADTLDVGQRIQSLADSCPPFYHNRNLRILYLLMIPGCMIPAITLGFDGAMMNGLQAVPSWDEYFDKPRGSLLGIMSAILPLGCVLTTPFISIVGDRWGRRTGIFVGSVIMAVGGIIQGTSVHIAMFMVSRFIIGIGIVFANTFAPMLIGELAHPKERQVVTSLYQTSWYIGAIIAAWTTFGTFSIPNNWSWRIPSLLQAAPAFCQIIGVCCLPESPRWLIAKGRTEEAKAVLIQYHANGDAGSEFVGLEFDQMRDIIEAETNNETGWMAFLNTPGNRKRLLIIICLGVFSQWSGNGLVSYYLVRVLETVGITETRQKNTINGCLMIFNWITSVISALLTSRLKRRTQFLISGAGMLTVFAVQTLCAALFNDYGNVTAGHVVIAMLFLFYLFFNLAFNALLYSYPVEVLPYPIRAKGFSLLMFFGKASNFINILVNPIGLQAIGWKLYLVYVAWLCIEVVVIWKFFVETKGPSLEAIAVLFDGKPDKSASKEKVLTKREKGKDD</sequence>
<dbReference type="PANTHER" id="PTHR48022">
    <property type="entry name" value="PLASTIDIC GLUCOSE TRANSPORTER 4"/>
    <property type="match status" value="1"/>
</dbReference>
<evidence type="ECO:0000256" key="4">
    <source>
        <dbReference type="ARBA" id="ARBA00022692"/>
    </source>
</evidence>
<reference evidence="10" key="1">
    <citation type="submission" date="2021-07" db="EMBL/GenBank/DDBJ databases">
        <authorList>
            <person name="Branca A.L. A."/>
        </authorList>
    </citation>
    <scope>NUCLEOTIDE SEQUENCE</scope>
</reference>
<dbReference type="OrthoDB" id="6133115at2759"/>
<dbReference type="GO" id="GO:0016020">
    <property type="term" value="C:membrane"/>
    <property type="evidence" value="ECO:0007669"/>
    <property type="project" value="UniProtKB-SubCell"/>
</dbReference>
<dbReference type="InterPro" id="IPR005828">
    <property type="entry name" value="MFS_sugar_transport-like"/>
</dbReference>
<proteinExistence type="inferred from homology"/>
<dbReference type="Proteomes" id="UP001153618">
    <property type="component" value="Unassembled WGS sequence"/>
</dbReference>
<dbReference type="InterPro" id="IPR050360">
    <property type="entry name" value="MFS_Sugar_Transporters"/>
</dbReference>
<dbReference type="InterPro" id="IPR020846">
    <property type="entry name" value="MFS_dom"/>
</dbReference>
<keyword evidence="3 7" id="KW-0813">Transport</keyword>
<keyword evidence="5 8" id="KW-1133">Transmembrane helix</keyword>
<dbReference type="PANTHER" id="PTHR48022:SF64">
    <property type="entry name" value="MAJOR FACILITATOR SUPERFAMILY (MFS) PROFILE DOMAIN-CONTAINING PROTEIN"/>
    <property type="match status" value="1"/>
</dbReference>
<dbReference type="EMBL" id="CAJVOS010000026">
    <property type="protein sequence ID" value="CAG8113841.1"/>
    <property type="molecule type" value="Genomic_DNA"/>
</dbReference>
<feature type="transmembrane region" description="Helical" evidence="8">
    <location>
        <begin position="322"/>
        <end position="345"/>
    </location>
</feature>
<keyword evidence="11" id="KW-1185">Reference proteome</keyword>
<comment type="similarity">
    <text evidence="2 7">Belongs to the major facilitator superfamily. Sugar transporter (TC 2.A.1.1) family.</text>
</comment>
<evidence type="ECO:0000259" key="9">
    <source>
        <dbReference type="PROSITE" id="PS50850"/>
    </source>
</evidence>
<feature type="transmembrane region" description="Helical" evidence="8">
    <location>
        <begin position="361"/>
        <end position="381"/>
    </location>
</feature>